<dbReference type="EMBL" id="LR796423">
    <property type="protein sequence ID" value="CAB4143791.1"/>
    <property type="molecule type" value="Genomic_DNA"/>
</dbReference>
<gene>
    <name evidence="2" type="ORF">UFOVP447_242</name>
</gene>
<dbReference type="InterPro" id="IPR029052">
    <property type="entry name" value="Metallo-depent_PP-like"/>
</dbReference>
<evidence type="ECO:0000313" key="2">
    <source>
        <dbReference type="EMBL" id="CAB4143791.1"/>
    </source>
</evidence>
<sequence>MSKFVNRFVISDTHFGHTNSWEKFKLEDGSPLRPFTSTEEMDETMIERWNAKVKPGDTVYHLGDVVINQKSLHLVSRLNGRKILIRGNHDIFKDKQYRDVGFEQLHGVRVFVDKFILSHIPLHPDCVTERFKVNVHGHLHANEITRKIVTKPFAPVGQQEVIDQIDPRYLCVSVEHTNYEPLHFDEVQARIDKRWMETGYAPTARAWGNGSGPG</sequence>
<dbReference type="SUPFAM" id="SSF56300">
    <property type="entry name" value="Metallo-dependent phosphatases"/>
    <property type="match status" value="1"/>
</dbReference>
<feature type="domain" description="Calcineurin-like phosphoesterase" evidence="1">
    <location>
        <begin position="9"/>
        <end position="148"/>
    </location>
</feature>
<name>A0A6J5MC86_9CAUD</name>
<evidence type="ECO:0000259" key="1">
    <source>
        <dbReference type="Pfam" id="PF12850"/>
    </source>
</evidence>
<keyword evidence="2" id="KW-0378">Hydrolase</keyword>
<accession>A0A6J5MC86</accession>
<dbReference type="Gene3D" id="3.60.21.10">
    <property type="match status" value="1"/>
</dbReference>
<protein>
    <submittedName>
        <fullName evidence="2">COG4186 Predicted phosphoesterase or phosphohydrolase</fullName>
    </submittedName>
</protein>
<dbReference type="Pfam" id="PF12850">
    <property type="entry name" value="Metallophos_2"/>
    <property type="match status" value="1"/>
</dbReference>
<reference evidence="2" key="1">
    <citation type="submission" date="2020-04" db="EMBL/GenBank/DDBJ databases">
        <authorList>
            <person name="Chiriac C."/>
            <person name="Salcher M."/>
            <person name="Ghai R."/>
            <person name="Kavagutti S V."/>
        </authorList>
    </citation>
    <scope>NUCLEOTIDE SEQUENCE</scope>
</reference>
<proteinExistence type="predicted"/>
<dbReference type="GO" id="GO:0016787">
    <property type="term" value="F:hydrolase activity"/>
    <property type="evidence" value="ECO:0007669"/>
    <property type="project" value="UniProtKB-KW"/>
</dbReference>
<dbReference type="InterPro" id="IPR024654">
    <property type="entry name" value="Calcineurin-like_PHP_lpxH"/>
</dbReference>
<organism evidence="2">
    <name type="scientific">uncultured Caudovirales phage</name>
    <dbReference type="NCBI Taxonomy" id="2100421"/>
    <lineage>
        <taxon>Viruses</taxon>
        <taxon>Duplodnaviria</taxon>
        <taxon>Heunggongvirae</taxon>
        <taxon>Uroviricota</taxon>
        <taxon>Caudoviricetes</taxon>
        <taxon>Peduoviridae</taxon>
        <taxon>Maltschvirus</taxon>
        <taxon>Maltschvirus maltsch</taxon>
    </lineage>
</organism>